<dbReference type="Gene3D" id="3.40.630.30">
    <property type="match status" value="1"/>
</dbReference>
<sequence length="451" mass="51238">MDMLADLNMARRQHGIHARGTHLYGVEMYGLNIFQDYLEGLDGVLEGSKYVFLQERNGKFQKQAFAGRMDGKVYAVAGYTKKQDEKETAVAYESTDLNLISELKRLKSGLRRRKSLPLSSRTFCANTRSRASVPKCEKWRQKCQNTGERPQKKRLKMYITKEQVACEKILPLMQWRQTDVTPVTLSIRRMFNKLNQVVKHFCNSYDNALDTWNIDFLVSPSLSSDPVAKITSTGQHCLTLKGDPDDIYSQIHGIYEGQLSQKPRIIFESPECSCDHPGHAPKFTVAINTGGKIIAAATIMLFSSEFVDSSSNDLKPTVLEIEALAVKPEAVGKGYGSMLLVLLRLIARDMKSSIGTELTMLAKSAPEAHRWWCSENNGFVMSLRDLLRVRSNVIGDRAKKAYKEIMYHSKHLHLFFDHRDRSVIWISSLDAAKQADKDLVSILRHTYKNRH</sequence>
<evidence type="ECO:0000259" key="1">
    <source>
        <dbReference type="PROSITE" id="PS51186"/>
    </source>
</evidence>
<dbReference type="CDD" id="cd04301">
    <property type="entry name" value="NAT_SF"/>
    <property type="match status" value="1"/>
</dbReference>
<dbReference type="PROSITE" id="PS51186">
    <property type="entry name" value="GNAT"/>
    <property type="match status" value="1"/>
</dbReference>
<proteinExistence type="predicted"/>
<dbReference type="InterPro" id="IPR016181">
    <property type="entry name" value="Acyl_CoA_acyltransferase"/>
</dbReference>
<gene>
    <name evidence="2" type="ORF">ASTO00021_LOCUS10795</name>
    <name evidence="3" type="ORF">ASTO00021_LOCUS10799</name>
</gene>
<dbReference type="EMBL" id="HBIN01014274">
    <property type="protein sequence ID" value="CAE0440660.1"/>
    <property type="molecule type" value="Transcribed_RNA"/>
</dbReference>
<feature type="domain" description="N-acetyltransferase" evidence="1">
    <location>
        <begin position="238"/>
        <end position="419"/>
    </location>
</feature>
<protein>
    <recommendedName>
        <fullName evidence="1">N-acetyltransferase domain-containing protein</fullName>
    </recommendedName>
</protein>
<dbReference type="GO" id="GO:0016747">
    <property type="term" value="F:acyltransferase activity, transferring groups other than amino-acyl groups"/>
    <property type="evidence" value="ECO:0007669"/>
    <property type="project" value="InterPro"/>
</dbReference>
<accession>A0A6S8DHT3</accession>
<dbReference type="AlphaFoldDB" id="A0A6S8DHT3"/>
<name>A0A6S8DHT3_9STRA</name>
<dbReference type="Pfam" id="PF00583">
    <property type="entry name" value="Acetyltransf_1"/>
    <property type="match status" value="1"/>
</dbReference>
<organism evidence="2">
    <name type="scientific">Aplanochytrium stocchinoi</name>
    <dbReference type="NCBI Taxonomy" id="215587"/>
    <lineage>
        <taxon>Eukaryota</taxon>
        <taxon>Sar</taxon>
        <taxon>Stramenopiles</taxon>
        <taxon>Bigyra</taxon>
        <taxon>Labyrinthulomycetes</taxon>
        <taxon>Thraustochytrida</taxon>
        <taxon>Thraustochytriidae</taxon>
        <taxon>Aplanochytrium</taxon>
    </lineage>
</organism>
<dbReference type="SUPFAM" id="SSF55729">
    <property type="entry name" value="Acyl-CoA N-acyltransferases (Nat)"/>
    <property type="match status" value="1"/>
</dbReference>
<dbReference type="InterPro" id="IPR000182">
    <property type="entry name" value="GNAT_dom"/>
</dbReference>
<evidence type="ECO:0000313" key="2">
    <source>
        <dbReference type="EMBL" id="CAE0440660.1"/>
    </source>
</evidence>
<dbReference type="EMBL" id="HBIN01014278">
    <property type="protein sequence ID" value="CAE0440664.1"/>
    <property type="molecule type" value="Transcribed_RNA"/>
</dbReference>
<reference evidence="2" key="1">
    <citation type="submission" date="2021-01" db="EMBL/GenBank/DDBJ databases">
        <authorList>
            <person name="Corre E."/>
            <person name="Pelletier E."/>
            <person name="Niang G."/>
            <person name="Scheremetjew M."/>
            <person name="Finn R."/>
            <person name="Kale V."/>
            <person name="Holt S."/>
            <person name="Cochrane G."/>
            <person name="Meng A."/>
            <person name="Brown T."/>
            <person name="Cohen L."/>
        </authorList>
    </citation>
    <scope>NUCLEOTIDE SEQUENCE</scope>
    <source>
        <strain evidence="2">GSBS06</strain>
    </source>
</reference>
<evidence type="ECO:0000313" key="3">
    <source>
        <dbReference type="EMBL" id="CAE0440664.1"/>
    </source>
</evidence>